<feature type="compositionally biased region" description="Basic and acidic residues" evidence="1">
    <location>
        <begin position="153"/>
        <end position="167"/>
    </location>
</feature>
<dbReference type="STRING" id="81985.R0GM43"/>
<keyword evidence="4" id="KW-1185">Reference proteome</keyword>
<dbReference type="Proteomes" id="UP000029121">
    <property type="component" value="Unassembled WGS sequence"/>
</dbReference>
<gene>
    <name evidence="3" type="ORF">CARUB_v10006359mg</name>
</gene>
<proteinExistence type="predicted"/>
<dbReference type="GO" id="GO:0010468">
    <property type="term" value="P:regulation of gene expression"/>
    <property type="evidence" value="ECO:0007669"/>
    <property type="project" value="InterPro"/>
</dbReference>
<name>R0GM43_9BRAS</name>
<dbReference type="PANTHER" id="PTHR14379">
    <property type="entry name" value="LIMKAIN B LKAP"/>
    <property type="match status" value="1"/>
</dbReference>
<accession>R0GM43</accession>
<dbReference type="GO" id="GO:0004540">
    <property type="term" value="F:RNA nuclease activity"/>
    <property type="evidence" value="ECO:0007669"/>
    <property type="project" value="InterPro"/>
</dbReference>
<feature type="region of interest" description="Disordered" evidence="1">
    <location>
        <begin position="143"/>
        <end position="173"/>
    </location>
</feature>
<dbReference type="CDD" id="cd10910">
    <property type="entry name" value="PIN_limkain_b1_N_like"/>
    <property type="match status" value="1"/>
</dbReference>
<evidence type="ECO:0000313" key="4">
    <source>
        <dbReference type="Proteomes" id="UP000029121"/>
    </source>
</evidence>
<dbReference type="Pfam" id="PF01936">
    <property type="entry name" value="NYN"/>
    <property type="match status" value="1"/>
</dbReference>
<feature type="domain" description="NYN" evidence="2">
    <location>
        <begin position="3"/>
        <end position="108"/>
    </location>
</feature>
<dbReference type="AlphaFoldDB" id="R0GM43"/>
<organism evidence="3 4">
    <name type="scientific">Capsella rubella</name>
    <dbReference type="NCBI Taxonomy" id="81985"/>
    <lineage>
        <taxon>Eukaryota</taxon>
        <taxon>Viridiplantae</taxon>
        <taxon>Streptophyta</taxon>
        <taxon>Embryophyta</taxon>
        <taxon>Tracheophyta</taxon>
        <taxon>Spermatophyta</taxon>
        <taxon>Magnoliopsida</taxon>
        <taxon>eudicotyledons</taxon>
        <taxon>Gunneridae</taxon>
        <taxon>Pentapetalae</taxon>
        <taxon>rosids</taxon>
        <taxon>malvids</taxon>
        <taxon>Brassicales</taxon>
        <taxon>Brassicaceae</taxon>
        <taxon>Camelineae</taxon>
        <taxon>Capsella</taxon>
    </lineage>
</organism>
<dbReference type="PANTHER" id="PTHR14379:SF7">
    <property type="entry name" value="ENDONUCLEASE OR GLYCOSYL HYDROLASE-RELATED"/>
    <property type="match status" value="1"/>
</dbReference>
<reference evidence="4" key="1">
    <citation type="journal article" date="2013" name="Nat. Genet.">
        <title>The Capsella rubella genome and the genomic consequences of rapid mating system evolution.</title>
        <authorList>
            <person name="Slotte T."/>
            <person name="Hazzouri K.M."/>
            <person name="Agren J.A."/>
            <person name="Koenig D."/>
            <person name="Maumus F."/>
            <person name="Guo Y.L."/>
            <person name="Steige K."/>
            <person name="Platts A.E."/>
            <person name="Escobar J.S."/>
            <person name="Newman L.K."/>
            <person name="Wang W."/>
            <person name="Mandakova T."/>
            <person name="Vello E."/>
            <person name="Smith L.M."/>
            <person name="Henz S.R."/>
            <person name="Steffen J."/>
            <person name="Takuno S."/>
            <person name="Brandvain Y."/>
            <person name="Coop G."/>
            <person name="Andolfatto P."/>
            <person name="Hu T.T."/>
            <person name="Blanchette M."/>
            <person name="Clark R.M."/>
            <person name="Quesneville H."/>
            <person name="Nordborg M."/>
            <person name="Gaut B.S."/>
            <person name="Lysak M.A."/>
            <person name="Jenkins J."/>
            <person name="Grimwood J."/>
            <person name="Chapman J."/>
            <person name="Prochnik S."/>
            <person name="Shu S."/>
            <person name="Rokhsar D."/>
            <person name="Schmutz J."/>
            <person name="Weigel D."/>
            <person name="Wright S.I."/>
        </authorList>
    </citation>
    <scope>NUCLEOTIDE SEQUENCE [LARGE SCALE GENOMIC DNA]</scope>
    <source>
        <strain evidence="4">cv. Monte Gargano</strain>
    </source>
</reference>
<dbReference type="EMBL" id="KB870811">
    <property type="protein sequence ID" value="EOA17949.1"/>
    <property type="molecule type" value="Genomic_DNA"/>
</dbReference>
<sequence length="173" mass="19472">SNTCVFWNVEDYPIPYDLEPRSVEEKIKSEVKAMNLCGHVSIQFYGKESRFSDDDGLLRKFSDAGIKTGTLPEDDEHAGIYSMLLDMYLWGIENPSPGNVIVLSKNMDDSERYAVSLSDAEPDWMDNLDENFVAKDLTLLFDDGGGSSQAPPDNKRKSDFVDREGSFQRRALA</sequence>
<evidence type="ECO:0000259" key="2">
    <source>
        <dbReference type="Pfam" id="PF01936"/>
    </source>
</evidence>
<dbReference type="InterPro" id="IPR024768">
    <property type="entry name" value="Marf1"/>
</dbReference>
<feature type="non-terminal residue" evidence="3">
    <location>
        <position position="1"/>
    </location>
</feature>
<evidence type="ECO:0000256" key="1">
    <source>
        <dbReference type="SAM" id="MobiDB-lite"/>
    </source>
</evidence>
<evidence type="ECO:0000313" key="3">
    <source>
        <dbReference type="EMBL" id="EOA17949.1"/>
    </source>
</evidence>
<dbReference type="InterPro" id="IPR021139">
    <property type="entry name" value="NYN"/>
</dbReference>
<protein>
    <recommendedName>
        <fullName evidence="2">NYN domain-containing protein</fullName>
    </recommendedName>
</protein>
<dbReference type="GO" id="GO:0005777">
    <property type="term" value="C:peroxisome"/>
    <property type="evidence" value="ECO:0007669"/>
    <property type="project" value="InterPro"/>
</dbReference>